<evidence type="ECO:0000313" key="1">
    <source>
        <dbReference type="EMBL" id="MFC4739955.1"/>
    </source>
</evidence>
<proteinExistence type="predicted"/>
<sequence length="502" mass="55479">MYNFTIDTTIINEYSTNNYTSYNIGIIRDSLSNDYFENLFVEIDSSNITTARILRYNINPISRLISSVITTPIIFNSTNINGKEEPGGIECQTVSVYLQTQCGCPGHHWPGETGCDCPNDPSTTVLLNSYTSCSSGGGGDVFDTGSLPNDPGTSILFTTTGGGSGGGSTAVPVIINYEKLRKKNFFIGTFLTNTEKSWFNNQSEEIQGAIMSYMESTLIDENGFELINVSEYSTETKDFVKELINHCLTYNLTNQQSKNYINSNIIVSKIIDTNLDACGKSVLTKLKNLNQNDISLILRRFGNVNSTFNLTFTTDYPADPNDLASTNWVLDSNSNTIPYNYIIKIRTEETQISTELAIAGSLLHEIIHAYFLSLIDDCVQASNCTTLQTFPELWNFYVANQTGSPTNGISQHNQIAMSYVNIMGAALQEYVTGVSVQPGMQTQVYTDVAWYGLQGTTPYNALPQIDKDRINFRFENVELLNQQSTNPSGIVVSPVGTRNTPC</sequence>
<keyword evidence="2" id="KW-1185">Reference proteome</keyword>
<name>A0ABV9P5G2_9FLAO</name>
<reference evidence="2" key="1">
    <citation type="journal article" date="2019" name="Int. J. Syst. Evol. Microbiol.">
        <title>The Global Catalogue of Microorganisms (GCM) 10K type strain sequencing project: providing services to taxonomists for standard genome sequencing and annotation.</title>
        <authorList>
            <consortium name="The Broad Institute Genomics Platform"/>
            <consortium name="The Broad Institute Genome Sequencing Center for Infectious Disease"/>
            <person name="Wu L."/>
            <person name="Ma J."/>
        </authorList>
    </citation>
    <scope>NUCLEOTIDE SEQUENCE [LARGE SCALE GENOMIC DNA]</scope>
    <source>
        <strain evidence="2">CCUG 50349</strain>
    </source>
</reference>
<dbReference type="Proteomes" id="UP001595885">
    <property type="component" value="Unassembled WGS sequence"/>
</dbReference>
<accession>A0ABV9P5G2</accession>
<evidence type="ECO:0000313" key="2">
    <source>
        <dbReference type="Proteomes" id="UP001595885"/>
    </source>
</evidence>
<dbReference type="EMBL" id="JBHSGW010000021">
    <property type="protein sequence ID" value="MFC4739955.1"/>
    <property type="molecule type" value="Genomic_DNA"/>
</dbReference>
<organism evidence="1 2">
    <name type="scientific">Flavobacterium ponti</name>
    <dbReference type="NCBI Taxonomy" id="665133"/>
    <lineage>
        <taxon>Bacteria</taxon>
        <taxon>Pseudomonadati</taxon>
        <taxon>Bacteroidota</taxon>
        <taxon>Flavobacteriia</taxon>
        <taxon>Flavobacteriales</taxon>
        <taxon>Flavobacteriaceae</taxon>
        <taxon>Flavobacterium</taxon>
    </lineage>
</organism>
<gene>
    <name evidence="1" type="ORF">ACFO3U_08105</name>
</gene>
<protein>
    <submittedName>
        <fullName evidence="1">Uncharacterized protein</fullName>
    </submittedName>
</protein>
<comment type="caution">
    <text evidence="1">The sequence shown here is derived from an EMBL/GenBank/DDBJ whole genome shotgun (WGS) entry which is preliminary data.</text>
</comment>